<dbReference type="InterPro" id="IPR029058">
    <property type="entry name" value="AB_hydrolase_fold"/>
</dbReference>
<dbReference type="InterPro" id="IPR003386">
    <property type="entry name" value="LACT/PDAT_acylTrfase"/>
</dbReference>
<evidence type="ECO:0000313" key="2">
    <source>
        <dbReference type="EMBL" id="ROT80758.1"/>
    </source>
</evidence>
<evidence type="ECO:0000313" key="3">
    <source>
        <dbReference type="Proteomes" id="UP000283509"/>
    </source>
</evidence>
<dbReference type="EMBL" id="QCYY01001073">
    <property type="protein sequence ID" value="ROT80758.1"/>
    <property type="molecule type" value="Genomic_DNA"/>
</dbReference>
<dbReference type="Proteomes" id="UP000283509">
    <property type="component" value="Unassembled WGS sequence"/>
</dbReference>
<evidence type="ECO:0000256" key="1">
    <source>
        <dbReference type="SAM" id="SignalP"/>
    </source>
</evidence>
<dbReference type="GO" id="GO:0008374">
    <property type="term" value="F:O-acyltransferase activity"/>
    <property type="evidence" value="ECO:0007669"/>
    <property type="project" value="InterPro"/>
</dbReference>
<comment type="caution">
    <text evidence="2">The sequence shown here is derived from an EMBL/GenBank/DDBJ whole genome shotgun (WGS) entry which is preliminary data.</text>
</comment>
<reference evidence="2 3" key="2">
    <citation type="submission" date="2019-01" db="EMBL/GenBank/DDBJ databases">
        <title>The decoding of complex shrimp genome reveals the adaptation for benthos swimmer, frequently molting mechanism and breeding impact on genome.</title>
        <authorList>
            <person name="Sun Y."/>
            <person name="Gao Y."/>
            <person name="Yu Y."/>
        </authorList>
    </citation>
    <scope>NUCLEOTIDE SEQUENCE [LARGE SCALE GENOMIC DNA]</scope>
    <source>
        <tissue evidence="2">Muscle</tissue>
    </source>
</reference>
<dbReference type="SUPFAM" id="SSF53474">
    <property type="entry name" value="alpha/beta-Hydrolases"/>
    <property type="match status" value="1"/>
</dbReference>
<dbReference type="Gene3D" id="3.40.50.1820">
    <property type="entry name" value="alpha/beta hydrolase"/>
    <property type="match status" value="2"/>
</dbReference>
<dbReference type="Pfam" id="PF02450">
    <property type="entry name" value="LCAT"/>
    <property type="match status" value="2"/>
</dbReference>
<gene>
    <name evidence="2" type="ORF">C7M84_000497</name>
</gene>
<keyword evidence="3" id="KW-1185">Reference proteome</keyword>
<dbReference type="PANTHER" id="PTHR11440">
    <property type="entry name" value="LECITHIN-CHOLESTEROL ACYLTRANSFERASE-RELATED"/>
    <property type="match status" value="1"/>
</dbReference>
<reference evidence="2 3" key="1">
    <citation type="submission" date="2018-04" db="EMBL/GenBank/DDBJ databases">
        <authorList>
            <person name="Zhang X."/>
            <person name="Yuan J."/>
            <person name="Li F."/>
            <person name="Xiang J."/>
        </authorList>
    </citation>
    <scope>NUCLEOTIDE SEQUENCE [LARGE SCALE GENOMIC DNA]</scope>
    <source>
        <tissue evidence="2">Muscle</tissue>
    </source>
</reference>
<keyword evidence="1" id="KW-0732">Signal</keyword>
<name>A0A3R7PY61_PENVA</name>
<dbReference type="AlphaFoldDB" id="A0A3R7PY61"/>
<organism evidence="2 3">
    <name type="scientific">Penaeus vannamei</name>
    <name type="common">Whiteleg shrimp</name>
    <name type="synonym">Litopenaeus vannamei</name>
    <dbReference type="NCBI Taxonomy" id="6689"/>
    <lineage>
        <taxon>Eukaryota</taxon>
        <taxon>Metazoa</taxon>
        <taxon>Ecdysozoa</taxon>
        <taxon>Arthropoda</taxon>
        <taxon>Crustacea</taxon>
        <taxon>Multicrustacea</taxon>
        <taxon>Malacostraca</taxon>
        <taxon>Eumalacostraca</taxon>
        <taxon>Eucarida</taxon>
        <taxon>Decapoda</taxon>
        <taxon>Dendrobranchiata</taxon>
        <taxon>Penaeoidea</taxon>
        <taxon>Penaeidae</taxon>
        <taxon>Penaeus</taxon>
    </lineage>
</organism>
<feature type="signal peptide" evidence="1">
    <location>
        <begin position="1"/>
        <end position="22"/>
    </location>
</feature>
<proteinExistence type="predicted"/>
<dbReference type="STRING" id="6689.A0A3R7PY61"/>
<accession>A0A3R7PY61</accession>
<sequence length="491" mass="55600">MRKGVDVFFFSLLLSSLLCSEAKTSREKSIPPVVLIPGDGGSQIEAKLDKPAVIHYICSKKTEGWFDLWLNMELLVPYVIDCWVDNMKLVYDNVTRTTTNAPGVTTRVPGFGNSTTVEWLDPSHRSPTGYFKDIVNALVPLGYERGVSVRGAPFDFRRAPNEHDEYFRDLRRLIEETYQSLGRKVILILHSMGAPMMHYFLNQQEQHWKDKHIETVVSLAGAWGGSIKAVKVYTAGDNLGIYVISSLKVRAEQRSAPSLAFLLPSSDLWGPDDILVETPTKNYSTANFQDLFTTLNLPDAYEMYLDTKDLLKNPPAPGVEVHCLHGEGVPTVEKLVYAAGKFPDSPKVIYGGGDGTVNLRSARRCLEWVGKQKQKVYHKPYQGIDHMAILRDSDVISYVVELVQNITKKNMRLSQKKAENLNRLEKNRNDKAKQHILERNANDVIMPMKWFDAIYANKEEYMKQQSNSRVNNRHPNSVLALLDEDHIVTES</sequence>
<protein>
    <submittedName>
        <fullName evidence="2">Group XV phospholipase A2</fullName>
    </submittedName>
</protein>
<dbReference type="GO" id="GO:0006629">
    <property type="term" value="P:lipid metabolic process"/>
    <property type="evidence" value="ECO:0007669"/>
    <property type="project" value="InterPro"/>
</dbReference>
<feature type="chain" id="PRO_5018659423" evidence="1">
    <location>
        <begin position="23"/>
        <end position="491"/>
    </location>
</feature>
<dbReference type="OrthoDB" id="190846at2759"/>